<dbReference type="Gene3D" id="1.10.630.10">
    <property type="entry name" value="Cytochrome P450"/>
    <property type="match status" value="1"/>
</dbReference>
<dbReference type="Proteomes" id="UP001321749">
    <property type="component" value="Unassembled WGS sequence"/>
</dbReference>
<keyword evidence="10" id="KW-1185">Reference proteome</keyword>
<dbReference type="PROSITE" id="PS00086">
    <property type="entry name" value="CYTOCHROME_P450"/>
    <property type="match status" value="1"/>
</dbReference>
<reference evidence="9" key="1">
    <citation type="journal article" date="2023" name="Mol. Phylogenet. Evol.">
        <title>Genome-scale phylogeny and comparative genomics of the fungal order Sordariales.</title>
        <authorList>
            <person name="Hensen N."/>
            <person name="Bonometti L."/>
            <person name="Westerberg I."/>
            <person name="Brannstrom I.O."/>
            <person name="Guillou S."/>
            <person name="Cros-Aarteil S."/>
            <person name="Calhoun S."/>
            <person name="Haridas S."/>
            <person name="Kuo A."/>
            <person name="Mondo S."/>
            <person name="Pangilinan J."/>
            <person name="Riley R."/>
            <person name="LaButti K."/>
            <person name="Andreopoulos B."/>
            <person name="Lipzen A."/>
            <person name="Chen C."/>
            <person name="Yan M."/>
            <person name="Daum C."/>
            <person name="Ng V."/>
            <person name="Clum A."/>
            <person name="Steindorff A."/>
            <person name="Ohm R.A."/>
            <person name="Martin F."/>
            <person name="Silar P."/>
            <person name="Natvig D.O."/>
            <person name="Lalanne C."/>
            <person name="Gautier V."/>
            <person name="Ament-Velasquez S.L."/>
            <person name="Kruys A."/>
            <person name="Hutchinson M.I."/>
            <person name="Powell A.J."/>
            <person name="Barry K."/>
            <person name="Miller A.N."/>
            <person name="Grigoriev I.V."/>
            <person name="Debuchy R."/>
            <person name="Gladieux P."/>
            <person name="Hiltunen Thoren M."/>
            <person name="Johannesson H."/>
        </authorList>
    </citation>
    <scope>NUCLEOTIDE SEQUENCE</scope>
    <source>
        <strain evidence="9">PSN324</strain>
    </source>
</reference>
<feature type="binding site" description="axial binding residue" evidence="6">
    <location>
        <position position="479"/>
    </location>
    <ligand>
        <name>heme</name>
        <dbReference type="ChEBI" id="CHEBI:30413"/>
    </ligand>
    <ligandPart>
        <name>Fe</name>
        <dbReference type="ChEBI" id="CHEBI:18248"/>
    </ligandPart>
</feature>
<reference evidence="9" key="2">
    <citation type="submission" date="2023-06" db="EMBL/GenBank/DDBJ databases">
        <authorList>
            <consortium name="Lawrence Berkeley National Laboratory"/>
            <person name="Mondo S.J."/>
            <person name="Hensen N."/>
            <person name="Bonometti L."/>
            <person name="Westerberg I."/>
            <person name="Brannstrom I.O."/>
            <person name="Guillou S."/>
            <person name="Cros-Aarteil S."/>
            <person name="Calhoun S."/>
            <person name="Haridas S."/>
            <person name="Kuo A."/>
            <person name="Pangilinan J."/>
            <person name="Riley R."/>
            <person name="Labutti K."/>
            <person name="Andreopoulos B."/>
            <person name="Lipzen A."/>
            <person name="Chen C."/>
            <person name="Yanf M."/>
            <person name="Daum C."/>
            <person name="Ng V."/>
            <person name="Clum A."/>
            <person name="Steindorff A."/>
            <person name="Ohm R."/>
            <person name="Martin F."/>
            <person name="Silar P."/>
            <person name="Natvig D."/>
            <person name="Lalanne C."/>
            <person name="Gautier V."/>
            <person name="Ament-Velasquez S.L."/>
            <person name="Kruys A."/>
            <person name="Hutchinson M.I."/>
            <person name="Powell A.J."/>
            <person name="Barry K."/>
            <person name="Miller A.N."/>
            <person name="Grigoriev I.V."/>
            <person name="Debuchy R."/>
            <person name="Gladieux P."/>
            <person name="Thoren M.H."/>
            <person name="Johannesson H."/>
        </authorList>
    </citation>
    <scope>NUCLEOTIDE SEQUENCE</scope>
    <source>
        <strain evidence="9">PSN324</strain>
    </source>
</reference>
<keyword evidence="8" id="KW-0472">Membrane</keyword>
<dbReference type="InterPro" id="IPR050121">
    <property type="entry name" value="Cytochrome_P450_monoxygenase"/>
</dbReference>
<evidence type="ECO:0000256" key="4">
    <source>
        <dbReference type="ARBA" id="ARBA00022723"/>
    </source>
</evidence>
<dbReference type="PANTHER" id="PTHR24305">
    <property type="entry name" value="CYTOCHROME P450"/>
    <property type="match status" value="1"/>
</dbReference>
<accession>A0AAV9I249</accession>
<comment type="cofactor">
    <cofactor evidence="1 6">
        <name>heme</name>
        <dbReference type="ChEBI" id="CHEBI:30413"/>
    </cofactor>
</comment>
<evidence type="ECO:0000256" key="8">
    <source>
        <dbReference type="SAM" id="Phobius"/>
    </source>
</evidence>
<dbReference type="PRINTS" id="PR00385">
    <property type="entry name" value="P450"/>
</dbReference>
<dbReference type="SUPFAM" id="SSF48264">
    <property type="entry name" value="Cytochrome P450"/>
    <property type="match status" value="1"/>
</dbReference>
<dbReference type="InterPro" id="IPR017972">
    <property type="entry name" value="Cyt_P450_CS"/>
</dbReference>
<dbReference type="AlphaFoldDB" id="A0AAV9I249"/>
<evidence type="ECO:0000313" key="10">
    <source>
        <dbReference type="Proteomes" id="UP001321749"/>
    </source>
</evidence>
<evidence type="ECO:0000256" key="2">
    <source>
        <dbReference type="ARBA" id="ARBA00010617"/>
    </source>
</evidence>
<evidence type="ECO:0000256" key="1">
    <source>
        <dbReference type="ARBA" id="ARBA00001971"/>
    </source>
</evidence>
<protein>
    <submittedName>
        <fullName evidence="9">Cytochrome P450</fullName>
    </submittedName>
</protein>
<keyword evidence="8" id="KW-1133">Transmembrane helix</keyword>
<dbReference type="EMBL" id="MU864935">
    <property type="protein sequence ID" value="KAK4465999.1"/>
    <property type="molecule type" value="Genomic_DNA"/>
</dbReference>
<keyword evidence="3 6" id="KW-0349">Heme</keyword>
<dbReference type="GO" id="GO:0004497">
    <property type="term" value="F:monooxygenase activity"/>
    <property type="evidence" value="ECO:0007669"/>
    <property type="project" value="UniProtKB-KW"/>
</dbReference>
<name>A0AAV9I249_9PEZI</name>
<evidence type="ECO:0000256" key="7">
    <source>
        <dbReference type="RuleBase" id="RU000461"/>
    </source>
</evidence>
<keyword evidence="7" id="KW-0503">Monooxygenase</keyword>
<dbReference type="Pfam" id="PF00067">
    <property type="entry name" value="p450"/>
    <property type="match status" value="1"/>
</dbReference>
<feature type="transmembrane region" description="Helical" evidence="8">
    <location>
        <begin position="12"/>
        <end position="30"/>
    </location>
</feature>
<sequence length="539" mass="60626">MALITSLLSMGGIWPPLVASFAVYNIYLFIYRRYFHPLSHIPGPFLNSFSYLPYLYYQGILEGQLMHVLPKWHEKYGPIVRLTPSSLHLSNPAHYETLYTSSVSTRFYKDPSFYGPMQGPLKTPIILTVISNEAHRARRVPLSPFFSRREVLGLEGIVRDKMGRVIHLMEEAFGTGTGTGTGKGNEKGEFDAHRAMRAVSVDIITEYAYGESWEQLGKGDWGQGYQDAIRAVQLLFPWFQTFPFLLPIFGMIPDWVNVKLVPAFGKWFESLETVKAAVARVRKEISLGVQPSRRTIFHELMDPAEGVEGSDEMDKKEKPALSDEIVFADAVNLTGAGAETTGATACRALFEVVSSPGVYKRLREELVEAIPVFEMDSISLVELEKLPYLTGVVKEALRLSPGLPGHLPRVVPAGGATFDGYAVPPGTVVSMSAWQMHHNPDLFPEPERFDPARWMGDDQDAVWARERCLVSFGRGQRNCIGQNLAMCELYYAVAAVIRRWDDLEVHPDFGREDLQLVELLLGYHPKSSRKLRFIRSQHV</sequence>
<dbReference type="InterPro" id="IPR001128">
    <property type="entry name" value="Cyt_P450"/>
</dbReference>
<dbReference type="CDD" id="cd11062">
    <property type="entry name" value="CYP58-like"/>
    <property type="match status" value="1"/>
</dbReference>
<keyword evidence="7" id="KW-0560">Oxidoreductase</keyword>
<dbReference type="PRINTS" id="PR00463">
    <property type="entry name" value="EP450I"/>
</dbReference>
<dbReference type="GO" id="GO:0020037">
    <property type="term" value="F:heme binding"/>
    <property type="evidence" value="ECO:0007669"/>
    <property type="project" value="InterPro"/>
</dbReference>
<gene>
    <name evidence="9" type="ORF">QBC42DRAFT_331989</name>
</gene>
<dbReference type="InterPro" id="IPR002401">
    <property type="entry name" value="Cyt_P450_E_grp-I"/>
</dbReference>
<evidence type="ECO:0000313" key="9">
    <source>
        <dbReference type="EMBL" id="KAK4465999.1"/>
    </source>
</evidence>
<keyword evidence="8" id="KW-0812">Transmembrane</keyword>
<keyword evidence="4 6" id="KW-0479">Metal-binding</keyword>
<dbReference type="GO" id="GO:0005506">
    <property type="term" value="F:iron ion binding"/>
    <property type="evidence" value="ECO:0007669"/>
    <property type="project" value="InterPro"/>
</dbReference>
<organism evidence="9 10">
    <name type="scientific">Cladorrhinum samala</name>
    <dbReference type="NCBI Taxonomy" id="585594"/>
    <lineage>
        <taxon>Eukaryota</taxon>
        <taxon>Fungi</taxon>
        <taxon>Dikarya</taxon>
        <taxon>Ascomycota</taxon>
        <taxon>Pezizomycotina</taxon>
        <taxon>Sordariomycetes</taxon>
        <taxon>Sordariomycetidae</taxon>
        <taxon>Sordariales</taxon>
        <taxon>Podosporaceae</taxon>
        <taxon>Cladorrhinum</taxon>
    </lineage>
</organism>
<evidence type="ECO:0000256" key="6">
    <source>
        <dbReference type="PIRSR" id="PIRSR602401-1"/>
    </source>
</evidence>
<keyword evidence="5 6" id="KW-0408">Iron</keyword>
<proteinExistence type="inferred from homology"/>
<comment type="similarity">
    <text evidence="2 7">Belongs to the cytochrome P450 family.</text>
</comment>
<evidence type="ECO:0000256" key="5">
    <source>
        <dbReference type="ARBA" id="ARBA00023004"/>
    </source>
</evidence>
<comment type="caution">
    <text evidence="9">The sequence shown here is derived from an EMBL/GenBank/DDBJ whole genome shotgun (WGS) entry which is preliminary data.</text>
</comment>
<dbReference type="PANTHER" id="PTHR24305:SF166">
    <property type="entry name" value="CYTOCHROME P450 12A4, MITOCHONDRIAL-RELATED"/>
    <property type="match status" value="1"/>
</dbReference>
<dbReference type="GO" id="GO:0016705">
    <property type="term" value="F:oxidoreductase activity, acting on paired donors, with incorporation or reduction of molecular oxygen"/>
    <property type="evidence" value="ECO:0007669"/>
    <property type="project" value="InterPro"/>
</dbReference>
<evidence type="ECO:0000256" key="3">
    <source>
        <dbReference type="ARBA" id="ARBA00022617"/>
    </source>
</evidence>
<dbReference type="InterPro" id="IPR036396">
    <property type="entry name" value="Cyt_P450_sf"/>
</dbReference>